<evidence type="ECO:0000256" key="2">
    <source>
        <dbReference type="SAM" id="SignalP"/>
    </source>
</evidence>
<dbReference type="InterPro" id="IPR005203">
    <property type="entry name" value="Hemocyanin_C"/>
</dbReference>
<dbReference type="InterPro" id="IPR000896">
    <property type="entry name" value="Hemocyanin/hexamerin_mid_dom"/>
</dbReference>
<organism evidence="5 6">
    <name type="scientific">Asbolus verrucosus</name>
    <name type="common">Desert ironclad beetle</name>
    <dbReference type="NCBI Taxonomy" id="1661398"/>
    <lineage>
        <taxon>Eukaryota</taxon>
        <taxon>Metazoa</taxon>
        <taxon>Ecdysozoa</taxon>
        <taxon>Arthropoda</taxon>
        <taxon>Hexapoda</taxon>
        <taxon>Insecta</taxon>
        <taxon>Pterygota</taxon>
        <taxon>Neoptera</taxon>
        <taxon>Endopterygota</taxon>
        <taxon>Coleoptera</taxon>
        <taxon>Polyphaga</taxon>
        <taxon>Cucujiformia</taxon>
        <taxon>Tenebrionidae</taxon>
        <taxon>Pimeliinae</taxon>
        <taxon>Asbolus</taxon>
    </lineage>
</organism>
<comment type="caution">
    <text evidence="5">The sequence shown here is derived from an EMBL/GenBank/DDBJ whole genome shotgun (WGS) entry which is preliminary data.</text>
</comment>
<keyword evidence="1" id="KW-0758">Storage protein</keyword>
<dbReference type="PROSITE" id="PS00210">
    <property type="entry name" value="HEMOCYANIN_2"/>
    <property type="match status" value="1"/>
</dbReference>
<dbReference type="Gene3D" id="2.60.40.1520">
    <property type="entry name" value="Hemocyanin, C-terminal domain"/>
    <property type="match status" value="1"/>
</dbReference>
<dbReference type="STRING" id="1661398.A0A482VG24"/>
<dbReference type="Gene3D" id="1.10.1280.10">
    <property type="entry name" value="Di-copper center containing domain from catechol oxidase"/>
    <property type="match status" value="1"/>
</dbReference>
<dbReference type="SUPFAM" id="SSF48050">
    <property type="entry name" value="Hemocyanin, N-terminal domain"/>
    <property type="match status" value="1"/>
</dbReference>
<dbReference type="OrthoDB" id="6371642at2759"/>
<evidence type="ECO:0000313" key="5">
    <source>
        <dbReference type="EMBL" id="RZC31782.1"/>
    </source>
</evidence>
<evidence type="ECO:0000259" key="4">
    <source>
        <dbReference type="Pfam" id="PF03723"/>
    </source>
</evidence>
<dbReference type="PRINTS" id="PR00187">
    <property type="entry name" value="HAEMOCYANIN"/>
</dbReference>
<dbReference type="InterPro" id="IPR013788">
    <property type="entry name" value="Hemocyanin/hexamerin"/>
</dbReference>
<keyword evidence="6" id="KW-1185">Reference proteome</keyword>
<sequence length="657" mass="79294">MRFILVALLAGLCAVSAVSLGGVETSNYSQKQKDVWRLFKYINQPSYYKDHVEIGNNYHFYENKGLYTKPEVVEEFYKYWHYDSILQRGEIFSVFHEEHLKQAVALFKLFYYANNFETFTEVIQQAQQYKQLYYGKNGAHYNGQTIYANYSGYYLNLHPEQSLSYYTEDVGVNSFYYYYNLYYPFWMSGEEYNLKYDNRGEVFYYMYQQILARYYLERLSNGFGEIENFNWEVPFETGYYPSLVYPNGLHFPTRPHYAHLHEYFYNYGQKYGFNKYAYSYTHVQDYERRIREAIDSGYVMTQSGSKVELFTHEGIDILGNLIEGNPDSPYYHYYGAYQVFARHLLGYAYQPLDYHHLYPSALEHFETSMRDPAFYQLYKKLVLYFFKYTNKKHYYTEQDLAYQGVQIKNVEFEPLVTYFDYFYADLSNAVYVTPEEFVQNTFKVQVAQERLNHKPFTYKIYVDSEKDTDVVVKVFLGPKYDEYGRYINLTENWMNFVQFDHFTYKLKNGQNVITRNSREIYNYIHDRTSYYELYQKAFGVYEEKEHQFQFHDNQIWYGYPQRYMLPKGSHDGVTYQFYVMVVKSHPYKPHTSVPIVGSGQQYVDAYPMGYPFDRPVYWEQAFYEIPNAYFHEARIYHVQDEDINTTQTHQHADYYTE</sequence>
<dbReference type="Proteomes" id="UP000292052">
    <property type="component" value="Unassembled WGS sequence"/>
</dbReference>
<gene>
    <name evidence="5" type="ORF">BDFB_009421</name>
</gene>
<dbReference type="PANTHER" id="PTHR11511">
    <property type="entry name" value="LARVAL STORAGE PROTEIN/PHENOLOXIDASE"/>
    <property type="match status" value="1"/>
</dbReference>
<dbReference type="InterPro" id="IPR014756">
    <property type="entry name" value="Ig_E-set"/>
</dbReference>
<evidence type="ECO:0000259" key="3">
    <source>
        <dbReference type="Pfam" id="PF00372"/>
    </source>
</evidence>
<reference evidence="5 6" key="1">
    <citation type="submission" date="2017-03" db="EMBL/GenBank/DDBJ databases">
        <title>Genome of the blue death feigning beetle - Asbolus verrucosus.</title>
        <authorList>
            <person name="Rider S.D."/>
        </authorList>
    </citation>
    <scope>NUCLEOTIDE SEQUENCE [LARGE SCALE GENOMIC DNA]</scope>
    <source>
        <strain evidence="5">Butters</strain>
        <tissue evidence="5">Head and leg muscle</tissue>
    </source>
</reference>
<keyword evidence="2" id="KW-0732">Signal</keyword>
<dbReference type="SUPFAM" id="SSF48056">
    <property type="entry name" value="Di-copper centre-containing domain"/>
    <property type="match status" value="1"/>
</dbReference>
<accession>A0A482VG24</accession>
<dbReference type="Pfam" id="PF00372">
    <property type="entry name" value="Hemocyanin_M"/>
    <property type="match status" value="1"/>
</dbReference>
<dbReference type="GO" id="GO:0045735">
    <property type="term" value="F:nutrient reservoir activity"/>
    <property type="evidence" value="ECO:0007669"/>
    <property type="project" value="UniProtKB-KW"/>
</dbReference>
<feature type="chain" id="PRO_5019798990" evidence="2">
    <location>
        <begin position="18"/>
        <end position="657"/>
    </location>
</feature>
<dbReference type="InterPro" id="IPR037020">
    <property type="entry name" value="Hemocyanin_C_sf"/>
</dbReference>
<evidence type="ECO:0000313" key="6">
    <source>
        <dbReference type="Proteomes" id="UP000292052"/>
    </source>
</evidence>
<dbReference type="PANTHER" id="PTHR11511:SF5">
    <property type="entry name" value="FAT-BODY PROTEIN 1-RELATED"/>
    <property type="match status" value="1"/>
</dbReference>
<name>A0A482VG24_ASBVE</name>
<dbReference type="Pfam" id="PF03723">
    <property type="entry name" value="Hemocyanin_C"/>
    <property type="match status" value="1"/>
</dbReference>
<dbReference type="InterPro" id="IPR036697">
    <property type="entry name" value="Hemocyanin_N_sf"/>
</dbReference>
<protein>
    <submittedName>
        <fullName evidence="5">Hexamerin 2</fullName>
    </submittedName>
</protein>
<evidence type="ECO:0000256" key="1">
    <source>
        <dbReference type="ARBA" id="ARBA00022761"/>
    </source>
</evidence>
<feature type="domain" description="Hemocyanin middle" evidence="3">
    <location>
        <begin position="120"/>
        <end position="385"/>
    </location>
</feature>
<dbReference type="SUPFAM" id="SSF81296">
    <property type="entry name" value="E set domains"/>
    <property type="match status" value="1"/>
</dbReference>
<feature type="domain" description="Hemocyanin C-terminal" evidence="4">
    <location>
        <begin position="395"/>
        <end position="637"/>
    </location>
</feature>
<dbReference type="EMBL" id="QDEB01102604">
    <property type="protein sequence ID" value="RZC31782.1"/>
    <property type="molecule type" value="Genomic_DNA"/>
</dbReference>
<dbReference type="Gene3D" id="1.20.1370.10">
    <property type="entry name" value="Hemocyanin, N-terminal domain"/>
    <property type="match status" value="1"/>
</dbReference>
<feature type="signal peptide" evidence="2">
    <location>
        <begin position="1"/>
        <end position="17"/>
    </location>
</feature>
<dbReference type="AlphaFoldDB" id="A0A482VG24"/>
<proteinExistence type="predicted"/>
<dbReference type="InterPro" id="IPR008922">
    <property type="entry name" value="Di-copper_centre_dom_sf"/>
</dbReference>
<dbReference type="GO" id="GO:0005615">
    <property type="term" value="C:extracellular space"/>
    <property type="evidence" value="ECO:0007669"/>
    <property type="project" value="UniProtKB-ARBA"/>
</dbReference>